<keyword evidence="2" id="KW-1185">Reference proteome</keyword>
<sequence length="109" mass="12311">MGDFVCKQKLHARQQISLNIGDQLHSTTVIWIRAPDYVALKATIPGSQLPSSSNSELNNSHQDVWVHLSQYLRSGWILQKCNKCRKQALDSRWLGRGDQAMEPSGSQLH</sequence>
<dbReference type="Proteomes" id="UP001283361">
    <property type="component" value="Unassembled WGS sequence"/>
</dbReference>
<comment type="caution">
    <text evidence="1">The sequence shown here is derived from an EMBL/GenBank/DDBJ whole genome shotgun (WGS) entry which is preliminary data.</text>
</comment>
<accession>A0AAE1DGA6</accession>
<reference evidence="1" key="1">
    <citation type="journal article" date="2023" name="G3 (Bethesda)">
        <title>A reference genome for the long-term kleptoplast-retaining sea slug Elysia crispata morphotype clarki.</title>
        <authorList>
            <person name="Eastman K.E."/>
            <person name="Pendleton A.L."/>
            <person name="Shaikh M.A."/>
            <person name="Suttiyut T."/>
            <person name="Ogas R."/>
            <person name="Tomko P."/>
            <person name="Gavelis G."/>
            <person name="Widhalm J.R."/>
            <person name="Wisecaver J.H."/>
        </authorList>
    </citation>
    <scope>NUCLEOTIDE SEQUENCE</scope>
    <source>
        <strain evidence="1">ECLA1</strain>
    </source>
</reference>
<name>A0AAE1DGA6_9GAST</name>
<evidence type="ECO:0000313" key="1">
    <source>
        <dbReference type="EMBL" id="KAK3768765.1"/>
    </source>
</evidence>
<proteinExistence type="predicted"/>
<protein>
    <submittedName>
        <fullName evidence="1">Uncharacterized protein</fullName>
    </submittedName>
</protein>
<gene>
    <name evidence="1" type="ORF">RRG08_061224</name>
</gene>
<dbReference type="AlphaFoldDB" id="A0AAE1DGA6"/>
<dbReference type="EMBL" id="JAWDGP010004017">
    <property type="protein sequence ID" value="KAK3768765.1"/>
    <property type="molecule type" value="Genomic_DNA"/>
</dbReference>
<organism evidence="1 2">
    <name type="scientific">Elysia crispata</name>
    <name type="common">lettuce slug</name>
    <dbReference type="NCBI Taxonomy" id="231223"/>
    <lineage>
        <taxon>Eukaryota</taxon>
        <taxon>Metazoa</taxon>
        <taxon>Spiralia</taxon>
        <taxon>Lophotrochozoa</taxon>
        <taxon>Mollusca</taxon>
        <taxon>Gastropoda</taxon>
        <taxon>Heterobranchia</taxon>
        <taxon>Euthyneura</taxon>
        <taxon>Panpulmonata</taxon>
        <taxon>Sacoglossa</taxon>
        <taxon>Placobranchoidea</taxon>
        <taxon>Plakobranchidae</taxon>
        <taxon>Elysia</taxon>
    </lineage>
</organism>
<evidence type="ECO:0000313" key="2">
    <source>
        <dbReference type="Proteomes" id="UP001283361"/>
    </source>
</evidence>